<evidence type="ECO:0000313" key="3">
    <source>
        <dbReference type="EMBL" id="CCG24326.1"/>
    </source>
</evidence>
<dbReference type="GO" id="GO:0005886">
    <property type="term" value="C:plasma membrane"/>
    <property type="evidence" value="ECO:0007669"/>
    <property type="project" value="TreeGrafter"/>
</dbReference>
<dbReference type="Pfam" id="PF03803">
    <property type="entry name" value="Scramblase"/>
    <property type="match status" value="1"/>
</dbReference>
<dbReference type="PANTHER" id="PTHR23248:SF9">
    <property type="entry name" value="PHOSPHOLIPID SCRAMBLASE"/>
    <property type="match status" value="1"/>
</dbReference>
<dbReference type="HOGENOM" id="CLU_023808_0_1_1"/>
<organism evidence="3 4">
    <name type="scientific">Candida orthopsilosis (strain 90-125)</name>
    <name type="common">Yeast</name>
    <dbReference type="NCBI Taxonomy" id="1136231"/>
    <lineage>
        <taxon>Eukaryota</taxon>
        <taxon>Fungi</taxon>
        <taxon>Dikarya</taxon>
        <taxon>Ascomycota</taxon>
        <taxon>Saccharomycotina</taxon>
        <taxon>Pichiomycetes</taxon>
        <taxon>Debaryomycetaceae</taxon>
        <taxon>Candida/Lodderomyces clade</taxon>
        <taxon>Candida</taxon>
    </lineage>
</organism>
<evidence type="ECO:0000256" key="2">
    <source>
        <dbReference type="RuleBase" id="RU363116"/>
    </source>
</evidence>
<dbReference type="Proteomes" id="UP000005018">
    <property type="component" value="Chromosome 6"/>
</dbReference>
<name>H8X928_CANO9</name>
<dbReference type="InterPro" id="IPR005552">
    <property type="entry name" value="Scramblase"/>
</dbReference>
<keyword evidence="4" id="KW-1185">Reference proteome</keyword>
<evidence type="ECO:0000313" key="4">
    <source>
        <dbReference type="Proteomes" id="UP000005018"/>
    </source>
</evidence>
<accession>H8X928</accession>
<sequence>MMSRFKIGGYTTRQLRSQWSSQSYLHTSTKLQLPRFSISRTSPTNRTRITKEITPEEVQRFKEAQERAKERGSFDQTSSPYTANDDYPSYQSQFYIPNNTNGIITPQDPIYDILSEPTLVIERQIEFMNLFIGFEQANNYTIMNSSGQPIGFMREKDIGFGRTLGRQFFRLHRPFDIDVFNMQGELALSIKRPFSFINSHIKALLPGYDHNNEMIYEVVGESVQRWHLWRRKYNLFKLEDEKTDDYEQFGDIDAPFLSFDFPIKNEHGKVIASVDRNWVGLGREMFTDTGVYILRFDPQSFQGMESYYGDISSSGVTMDQRAVILSCFTSIDFDYFSRHSSGHGLFSFGGSYDDI</sequence>
<comment type="similarity">
    <text evidence="1 2">Belongs to the phospholipid scramblase family.</text>
</comment>
<protein>
    <recommendedName>
        <fullName evidence="2">Phospholipid scramblase</fullName>
    </recommendedName>
</protein>
<dbReference type="InterPro" id="IPR025659">
    <property type="entry name" value="Tubby-like_C"/>
</dbReference>
<dbReference type="OrthoDB" id="191150at2759"/>
<dbReference type="PANTHER" id="PTHR23248">
    <property type="entry name" value="PHOSPHOLIPID SCRAMBLASE-RELATED"/>
    <property type="match status" value="1"/>
</dbReference>
<reference evidence="3 4" key="1">
    <citation type="journal article" date="2012" name="PLoS ONE">
        <title>Sequence and analysis of the genome of the pathogenic yeast Candida orthopsilosis.</title>
        <authorList>
            <person name="Riccombeni A."/>
            <person name="Vidanes G."/>
            <person name="Proux-Wera E."/>
            <person name="Wolfe K.H."/>
            <person name="Butler G."/>
        </authorList>
    </citation>
    <scope>NUCLEOTIDE SEQUENCE [LARGE SCALE GENOMIC DNA]</scope>
    <source>
        <strain evidence="3 4">Co 90-125</strain>
    </source>
</reference>
<dbReference type="AlphaFoldDB" id="H8X928"/>
<dbReference type="eggNOG" id="KOG0621">
    <property type="taxonomic scope" value="Eukaryota"/>
</dbReference>
<proteinExistence type="inferred from homology"/>
<dbReference type="EMBL" id="HE681724">
    <property type="protein sequence ID" value="CCG24326.1"/>
    <property type="molecule type" value="Genomic_DNA"/>
</dbReference>
<dbReference type="SUPFAM" id="SSF54518">
    <property type="entry name" value="Tubby C-terminal domain-like"/>
    <property type="match status" value="1"/>
</dbReference>
<dbReference type="GO" id="GO:0017128">
    <property type="term" value="F:phospholipid scramblase activity"/>
    <property type="evidence" value="ECO:0007669"/>
    <property type="project" value="InterPro"/>
</dbReference>
<dbReference type="RefSeq" id="XP_003870456.1">
    <property type="nucleotide sequence ID" value="XM_003870407.1"/>
</dbReference>
<gene>
    <name evidence="3" type="ORF">CORT_0F00980</name>
</gene>
<evidence type="ECO:0000256" key="1">
    <source>
        <dbReference type="ARBA" id="ARBA00005350"/>
    </source>
</evidence>
<dbReference type="KEGG" id="cot:CORT_0F00980"/>
<dbReference type="GeneID" id="14541501"/>